<evidence type="ECO:0000256" key="1">
    <source>
        <dbReference type="SAM" id="MobiDB-lite"/>
    </source>
</evidence>
<gene>
    <name evidence="2" type="ORF">BIW11_04403</name>
</gene>
<dbReference type="Proteomes" id="UP000192247">
    <property type="component" value="Unassembled WGS sequence"/>
</dbReference>
<organism evidence="2 3">
    <name type="scientific">Tropilaelaps mercedesae</name>
    <dbReference type="NCBI Taxonomy" id="418985"/>
    <lineage>
        <taxon>Eukaryota</taxon>
        <taxon>Metazoa</taxon>
        <taxon>Ecdysozoa</taxon>
        <taxon>Arthropoda</taxon>
        <taxon>Chelicerata</taxon>
        <taxon>Arachnida</taxon>
        <taxon>Acari</taxon>
        <taxon>Parasitiformes</taxon>
        <taxon>Mesostigmata</taxon>
        <taxon>Gamasina</taxon>
        <taxon>Dermanyssoidea</taxon>
        <taxon>Laelapidae</taxon>
        <taxon>Tropilaelaps</taxon>
    </lineage>
</organism>
<dbReference type="EMBL" id="MNPL01021704">
    <property type="protein sequence ID" value="OQR69260.1"/>
    <property type="molecule type" value="Genomic_DNA"/>
</dbReference>
<keyword evidence="3" id="KW-1185">Reference proteome</keyword>
<proteinExistence type="predicted"/>
<protein>
    <submittedName>
        <fullName evidence="2">Uncharacterized protein</fullName>
    </submittedName>
</protein>
<evidence type="ECO:0000313" key="3">
    <source>
        <dbReference type="Proteomes" id="UP000192247"/>
    </source>
</evidence>
<dbReference type="AlphaFoldDB" id="A0A1V9X6N1"/>
<feature type="region of interest" description="Disordered" evidence="1">
    <location>
        <begin position="144"/>
        <end position="163"/>
    </location>
</feature>
<reference evidence="2 3" key="1">
    <citation type="journal article" date="2017" name="Gigascience">
        <title>Draft genome of the honey bee ectoparasitic mite, Tropilaelaps mercedesae, is shaped by the parasitic life history.</title>
        <authorList>
            <person name="Dong X."/>
            <person name="Armstrong S.D."/>
            <person name="Xia D."/>
            <person name="Makepeace B.L."/>
            <person name="Darby A.C."/>
            <person name="Kadowaki T."/>
        </authorList>
    </citation>
    <scope>NUCLEOTIDE SEQUENCE [LARGE SCALE GENOMIC DNA]</scope>
    <source>
        <strain evidence="2">Wuxi-XJTLU</strain>
    </source>
</reference>
<evidence type="ECO:0000313" key="2">
    <source>
        <dbReference type="EMBL" id="OQR69260.1"/>
    </source>
</evidence>
<comment type="caution">
    <text evidence="2">The sequence shown here is derived from an EMBL/GenBank/DDBJ whole genome shotgun (WGS) entry which is preliminary data.</text>
</comment>
<dbReference type="InParanoid" id="A0A1V9X6N1"/>
<feature type="non-terminal residue" evidence="2">
    <location>
        <position position="189"/>
    </location>
</feature>
<accession>A0A1V9X6N1</accession>
<sequence length="189" mass="21171">MNIGVLSKSRYRQNYCSTRRSDILPVDCRANYVHVRHWWWTARSVQWEAWQGPFYRALQEASDRWCQRRPLTVQHNKLVTAPGAPELAKNFVLGGHTIATTATLVAEPLESVEEPLCGLCNLAERNPYLSSAFLSARVGPAKLGLSSDPEKPQKRRRIRTSKTSAEGNATCLEDICNVGVIPPGEEPLD</sequence>
<name>A0A1V9X6N1_9ACAR</name>